<name>A0A7D6VEA6_9NOCA</name>
<gene>
    <name evidence="1" type="ORF">H0264_14565</name>
</gene>
<dbReference type="EMBL" id="CP059399">
    <property type="protein sequence ID" value="QLY33291.1"/>
    <property type="molecule type" value="Genomic_DNA"/>
</dbReference>
<dbReference type="KEGG" id="nhu:H0264_14565"/>
<proteinExistence type="predicted"/>
<sequence>MSRRHQADPINGVEVVQRHWPLDGPYTAESIVAATDAIGELHRYLAHATIGSARNALPNAPGAYPLFGNLAYSAHIHGEVLRNLSRWAGDLAGDSSLRHDEYRGPDQTPARTAAQDAAGELRRAAGSSEAVGNAVSNAHGAIGHLYHELDRGLDR</sequence>
<evidence type="ECO:0000313" key="2">
    <source>
        <dbReference type="Proteomes" id="UP000515512"/>
    </source>
</evidence>
<dbReference type="Proteomes" id="UP000515512">
    <property type="component" value="Chromosome"/>
</dbReference>
<evidence type="ECO:0000313" key="1">
    <source>
        <dbReference type="EMBL" id="QLY33291.1"/>
    </source>
</evidence>
<keyword evidence="2" id="KW-1185">Reference proteome</keyword>
<dbReference type="AlphaFoldDB" id="A0A7D6VEA6"/>
<organism evidence="1 2">
    <name type="scientific">Nocardia huaxiensis</name>
    <dbReference type="NCBI Taxonomy" id="2755382"/>
    <lineage>
        <taxon>Bacteria</taxon>
        <taxon>Bacillati</taxon>
        <taxon>Actinomycetota</taxon>
        <taxon>Actinomycetes</taxon>
        <taxon>Mycobacteriales</taxon>
        <taxon>Nocardiaceae</taxon>
        <taxon>Nocardia</taxon>
    </lineage>
</organism>
<reference evidence="1 2" key="1">
    <citation type="submission" date="2020-07" db="EMBL/GenBank/DDBJ databases">
        <authorList>
            <person name="Zhuang K."/>
            <person name="Ran Y."/>
        </authorList>
    </citation>
    <scope>NUCLEOTIDE SEQUENCE [LARGE SCALE GENOMIC DNA]</scope>
    <source>
        <strain evidence="1 2">WCH-YHL-001</strain>
    </source>
</reference>
<protein>
    <submittedName>
        <fullName evidence="1">Uncharacterized protein</fullName>
    </submittedName>
</protein>
<dbReference type="RefSeq" id="WP_181584455.1">
    <property type="nucleotide sequence ID" value="NZ_CP059399.1"/>
</dbReference>
<accession>A0A7D6VEA6</accession>